<gene>
    <name evidence="1" type="ORF">LARI1_G009617</name>
</gene>
<evidence type="ECO:0000313" key="1">
    <source>
        <dbReference type="EMBL" id="TVY12513.1"/>
    </source>
</evidence>
<protein>
    <submittedName>
        <fullName evidence="1">Uncharacterized protein</fullName>
    </submittedName>
</protein>
<sequence length="293" mass="30947">PGTGTRIPDLQPVVARAVGSLGRVAGGLATAGAGAVWTCGGDGSAGWELGAREQELVMRYLGRSLVTSDDGVNRKLLGVAFTHPFLMHASLAISLAYDRYLHPHPLQPQSRTRTHRTPSLQEAHHTHLSTSLFARRLQTPISTHDTDTDKDAIWGTAAALALLTFCTPAPTPEESWPLAPSSSTAADFAWLRMSTGKMSLWRAANPLRPTSLFLPLAPTFATMSAPPPISGITGISSALARVCGLDDSSDAENNVYFGAAHAVAMIQGLRDSEVTVGRTAVFMGEGEGGGLRR</sequence>
<organism evidence="1 2">
    <name type="scientific">Lachnellula arida</name>
    <dbReference type="NCBI Taxonomy" id="1316785"/>
    <lineage>
        <taxon>Eukaryota</taxon>
        <taxon>Fungi</taxon>
        <taxon>Dikarya</taxon>
        <taxon>Ascomycota</taxon>
        <taxon>Pezizomycotina</taxon>
        <taxon>Leotiomycetes</taxon>
        <taxon>Helotiales</taxon>
        <taxon>Lachnaceae</taxon>
        <taxon>Lachnellula</taxon>
    </lineage>
</organism>
<feature type="non-terminal residue" evidence="1">
    <location>
        <position position="293"/>
    </location>
</feature>
<proteinExistence type="predicted"/>
<reference evidence="1 2" key="1">
    <citation type="submission" date="2018-05" db="EMBL/GenBank/DDBJ databases">
        <title>Whole genome sequencing for identification of molecular markers to develop diagnostic detection tools for the regulated plant pathogen Lachnellula willkommii.</title>
        <authorList>
            <person name="Giroux E."/>
            <person name="Bilodeau G."/>
        </authorList>
    </citation>
    <scope>NUCLEOTIDE SEQUENCE [LARGE SCALE GENOMIC DNA]</scope>
    <source>
        <strain evidence="1 2">CBS 203.66</strain>
    </source>
</reference>
<comment type="caution">
    <text evidence="1">The sequence shown here is derived from an EMBL/GenBank/DDBJ whole genome shotgun (WGS) entry which is preliminary data.</text>
</comment>
<dbReference type="InterPro" id="IPR052400">
    <property type="entry name" value="Zn2-C6_fungal_TF"/>
</dbReference>
<dbReference type="EMBL" id="QGMF01001920">
    <property type="protein sequence ID" value="TVY12513.1"/>
    <property type="molecule type" value="Genomic_DNA"/>
</dbReference>
<evidence type="ECO:0000313" key="2">
    <source>
        <dbReference type="Proteomes" id="UP000469559"/>
    </source>
</evidence>
<dbReference type="PANTHER" id="PTHR47657">
    <property type="entry name" value="STEROL REGULATORY ELEMENT-BINDING PROTEIN ECM22"/>
    <property type="match status" value="1"/>
</dbReference>
<feature type="non-terminal residue" evidence="1">
    <location>
        <position position="1"/>
    </location>
</feature>
<name>A0A8T9B1X3_9HELO</name>
<accession>A0A8T9B1X3</accession>
<dbReference type="AlphaFoldDB" id="A0A8T9B1X3"/>
<dbReference type="Proteomes" id="UP000469559">
    <property type="component" value="Unassembled WGS sequence"/>
</dbReference>
<dbReference type="PANTHER" id="PTHR47657:SF11">
    <property type="entry name" value="FINGER DOMAIN PROTEIN, PUTATIVE (AFU_ORTHOLOGUE AFUA_1G01650)-RELATED"/>
    <property type="match status" value="1"/>
</dbReference>
<dbReference type="GO" id="GO:0000981">
    <property type="term" value="F:DNA-binding transcription factor activity, RNA polymerase II-specific"/>
    <property type="evidence" value="ECO:0007669"/>
    <property type="project" value="TreeGrafter"/>
</dbReference>
<dbReference type="OrthoDB" id="416217at2759"/>
<keyword evidence="2" id="KW-1185">Reference proteome</keyword>